<sequence length="135" mass="14477">MRGFIDIGDDLARADTAALMNALRRRGYLTGTPPAPCEPLCEMTGFDACDIVRTPQFGVIVYRAALGDRVARGQPVADIVSPSLPGREGRITVHAATDGVVVTRRLKRLVAANQVIAKIAGSVPLPHRKGYLLED</sequence>
<dbReference type="EMBL" id="CP058214">
    <property type="protein sequence ID" value="QPC41740.1"/>
    <property type="molecule type" value="Genomic_DNA"/>
</dbReference>
<dbReference type="SUPFAM" id="SSF53187">
    <property type="entry name" value="Zn-dependent exopeptidases"/>
    <property type="match status" value="1"/>
</dbReference>
<evidence type="ECO:0000313" key="2">
    <source>
        <dbReference type="Proteomes" id="UP000593594"/>
    </source>
</evidence>
<gene>
    <name evidence="1" type="ORF">HW532_02805</name>
</gene>
<dbReference type="RefSeq" id="WP_213162963.1">
    <property type="nucleotide sequence ID" value="NZ_CP058214.1"/>
</dbReference>
<organism evidence="1 2">
    <name type="scientific">Kaustia mangrovi</name>
    <dbReference type="NCBI Taxonomy" id="2593653"/>
    <lineage>
        <taxon>Bacteria</taxon>
        <taxon>Pseudomonadati</taxon>
        <taxon>Pseudomonadota</taxon>
        <taxon>Alphaproteobacteria</taxon>
        <taxon>Hyphomicrobiales</taxon>
        <taxon>Parvibaculaceae</taxon>
        <taxon>Kaustia</taxon>
    </lineage>
</organism>
<accession>A0A7S8C1N6</accession>
<reference evidence="1 2" key="1">
    <citation type="submission" date="2020-06" db="EMBL/GenBank/DDBJ databases">
        <title>Genome sequence of 2 isolates from Red Sea Mangroves.</title>
        <authorList>
            <person name="Sefrji F."/>
            <person name="Michoud G."/>
            <person name="Merlino G."/>
            <person name="Daffonchio D."/>
        </authorList>
    </citation>
    <scope>NUCLEOTIDE SEQUENCE [LARGE SCALE GENOMIC DNA]</scope>
    <source>
        <strain evidence="1 2">R1DC25</strain>
    </source>
</reference>
<dbReference type="Gene3D" id="3.40.630.10">
    <property type="entry name" value="Zn peptidases"/>
    <property type="match status" value="1"/>
</dbReference>
<evidence type="ECO:0000313" key="1">
    <source>
        <dbReference type="EMBL" id="QPC41740.1"/>
    </source>
</evidence>
<keyword evidence="2" id="KW-1185">Reference proteome</keyword>
<name>A0A7S8C1N6_9HYPH</name>
<protein>
    <submittedName>
        <fullName evidence="1">Succinylglutamate desuccinylase/aspartoacylase family protein</fullName>
    </submittedName>
</protein>
<dbReference type="KEGG" id="kmn:HW532_02805"/>
<proteinExistence type="predicted"/>
<dbReference type="Proteomes" id="UP000593594">
    <property type="component" value="Chromosome"/>
</dbReference>
<dbReference type="AlphaFoldDB" id="A0A7S8C1N6"/>